<dbReference type="InterPro" id="IPR001214">
    <property type="entry name" value="SET_dom"/>
</dbReference>
<organism evidence="9 10">
    <name type="scientific">Populus tomentosa</name>
    <name type="common">Chinese white poplar</name>
    <dbReference type="NCBI Taxonomy" id="118781"/>
    <lineage>
        <taxon>Eukaryota</taxon>
        <taxon>Viridiplantae</taxon>
        <taxon>Streptophyta</taxon>
        <taxon>Embryophyta</taxon>
        <taxon>Tracheophyta</taxon>
        <taxon>Spermatophyta</taxon>
        <taxon>Magnoliopsida</taxon>
        <taxon>eudicotyledons</taxon>
        <taxon>Gunneridae</taxon>
        <taxon>Pentapetalae</taxon>
        <taxon>rosids</taxon>
        <taxon>fabids</taxon>
        <taxon>Malpighiales</taxon>
        <taxon>Salicaceae</taxon>
        <taxon>Saliceae</taxon>
        <taxon>Populus</taxon>
    </lineage>
</organism>
<feature type="domain" description="SET" evidence="5">
    <location>
        <begin position="636"/>
        <end position="786"/>
    </location>
</feature>
<proteinExistence type="predicted"/>
<evidence type="ECO:0000256" key="4">
    <source>
        <dbReference type="SAM" id="MobiDB-lite"/>
    </source>
</evidence>
<dbReference type="SMART" id="SM00317">
    <property type="entry name" value="SET"/>
    <property type="match status" value="1"/>
</dbReference>
<keyword evidence="2" id="KW-0137">Centromere</keyword>
<comment type="subcellular location">
    <subcellularLocation>
        <location evidence="1">Chromosome</location>
        <location evidence="1">Centromere</location>
    </subcellularLocation>
    <subcellularLocation>
        <location evidence="3">Nucleus</location>
    </subcellularLocation>
</comment>
<evidence type="ECO:0000256" key="2">
    <source>
        <dbReference type="ARBA" id="ARBA00023328"/>
    </source>
</evidence>
<evidence type="ECO:0000259" key="8">
    <source>
        <dbReference type="PROSITE" id="PS51015"/>
    </source>
</evidence>
<dbReference type="GO" id="GO:0003690">
    <property type="term" value="F:double-stranded DNA binding"/>
    <property type="evidence" value="ECO:0007669"/>
    <property type="project" value="TreeGrafter"/>
</dbReference>
<dbReference type="InterPro" id="IPR025794">
    <property type="entry name" value="H3-K9-MeTrfase_plant"/>
</dbReference>
<comment type="caution">
    <text evidence="9">The sequence shown here is derived from an EMBL/GenBank/DDBJ whole genome shotgun (WGS) entry which is preliminary data.</text>
</comment>
<dbReference type="GO" id="GO:0008270">
    <property type="term" value="F:zinc ion binding"/>
    <property type="evidence" value="ECO:0007669"/>
    <property type="project" value="InterPro"/>
</dbReference>
<evidence type="ECO:0000313" key="9">
    <source>
        <dbReference type="EMBL" id="KAG6783058.1"/>
    </source>
</evidence>
<dbReference type="Pfam" id="PF05033">
    <property type="entry name" value="Pre-SET"/>
    <property type="match status" value="1"/>
</dbReference>
<accession>A0A8X8A502</accession>
<evidence type="ECO:0000256" key="3">
    <source>
        <dbReference type="PROSITE-ProRule" id="PRU00358"/>
    </source>
</evidence>
<name>A0A8X8A502_POPTO</name>
<dbReference type="PROSITE" id="PS51015">
    <property type="entry name" value="YDG"/>
    <property type="match status" value="1"/>
</dbReference>
<evidence type="ECO:0000259" key="7">
    <source>
        <dbReference type="PROSITE" id="PS50868"/>
    </source>
</evidence>
<dbReference type="Proteomes" id="UP000886885">
    <property type="component" value="Chromosome 3A"/>
</dbReference>
<gene>
    <name evidence="9" type="ORF">POTOM_012489</name>
</gene>
<keyword evidence="10" id="KW-1185">Reference proteome</keyword>
<dbReference type="PANTHER" id="PTHR45660:SF94">
    <property type="entry name" value="HISTONE-LYSINE N-METHYLTRANSFERASE, H3 LYSINE-9 SPECIFIC SUVH4"/>
    <property type="match status" value="1"/>
</dbReference>
<keyword evidence="3" id="KW-0539">Nucleus</keyword>
<protein>
    <submittedName>
        <fullName evidence="9">Uncharacterized protein</fullName>
    </submittedName>
</protein>
<evidence type="ECO:0000256" key="1">
    <source>
        <dbReference type="ARBA" id="ARBA00004584"/>
    </source>
</evidence>
<evidence type="ECO:0000313" key="10">
    <source>
        <dbReference type="Proteomes" id="UP000886885"/>
    </source>
</evidence>
<feature type="domain" description="YDG" evidence="8">
    <location>
        <begin position="324"/>
        <end position="479"/>
    </location>
</feature>
<dbReference type="PROSITE" id="PS51575">
    <property type="entry name" value="SAM_MT43_SUVAR39_2"/>
    <property type="match status" value="1"/>
</dbReference>
<dbReference type="GO" id="GO:0000775">
    <property type="term" value="C:chromosome, centromeric region"/>
    <property type="evidence" value="ECO:0007669"/>
    <property type="project" value="UniProtKB-SubCell"/>
</dbReference>
<dbReference type="PROSITE" id="PS50868">
    <property type="entry name" value="POST_SET"/>
    <property type="match status" value="1"/>
</dbReference>
<feature type="region of interest" description="Disordered" evidence="4">
    <location>
        <begin position="40"/>
        <end position="170"/>
    </location>
</feature>
<dbReference type="InterPro" id="IPR003616">
    <property type="entry name" value="Post-SET_dom"/>
</dbReference>
<feature type="compositionally biased region" description="Basic and acidic residues" evidence="4">
    <location>
        <begin position="40"/>
        <end position="50"/>
    </location>
</feature>
<feature type="domain" description="Pre-SET" evidence="6">
    <location>
        <begin position="571"/>
        <end position="633"/>
    </location>
</feature>
<feature type="compositionally biased region" description="Basic and acidic residues" evidence="4">
    <location>
        <begin position="112"/>
        <end position="136"/>
    </location>
</feature>
<dbReference type="PROSITE" id="PS50280">
    <property type="entry name" value="SET"/>
    <property type="match status" value="1"/>
</dbReference>
<dbReference type="SMART" id="SM00468">
    <property type="entry name" value="PreSET"/>
    <property type="match status" value="1"/>
</dbReference>
<dbReference type="PROSITE" id="PS50867">
    <property type="entry name" value="PRE_SET"/>
    <property type="match status" value="1"/>
</dbReference>
<dbReference type="SMART" id="SM00466">
    <property type="entry name" value="SRA"/>
    <property type="match status" value="1"/>
</dbReference>
<dbReference type="SMART" id="SM00508">
    <property type="entry name" value="PostSET"/>
    <property type="match status" value="1"/>
</dbReference>
<dbReference type="PANTHER" id="PTHR45660">
    <property type="entry name" value="HISTONE-LYSINE N-METHYLTRANSFERASE SETMAR"/>
    <property type="match status" value="1"/>
</dbReference>
<sequence>MKSPCKESKIPSYECIKQDPSSEAIDVSVTKNIAQRVQKVESRGSLERRCSPRLKNKPQEKRPCYFEGQSMKLDAPELDNCKKEVEGESTGPGERRWCPRLESIPDMSRPLYDGDQRRELDAPKHDVCKKETGDYNRKRHLESPGDNAGKRRSYINHPTQEWLPDIDRKGGEDGLKRSGLALGSLPFKFDDTEIELENNANLKWTDYQSFVADSTKQKACTAVKETARTFNNHQLSCVQEEEKRYEKVEARDPQVADYTDNVKQIDYLVPTSLETTFSISSPNSLSLEEDLGLCDCYANAMKTLQKGNSSTAKCTSNQPILKEISEASITVGHKFFSRDDMVATGFHGHWSNGIDYIRKLCGKLNKHCEYSSPVAVAIVLSGQYQDGVDCLNEVVYTGQDRNNMNGSKSQTKDQVMHCSNLALENNMEQSVPVRVICEQKRGDNQSGKVYTYCGLYKVVRCWSFKRASGFTVSKYRLKRLQGQPKVEIDEVCFERERTIGKLHGLVCEDISFGKEDIPIPVINVIDNPPIAPPGKLLTNLCFSEGGTFDVSFKYIKSVQVARNVIIPPSASGCDCKGKCTNPRSCSCARLNGSDFPYVDKDGGRLIEAKDVVFECGPGCSCGPSCINRVSQRGLKYQLEVYRTANKGWAVRSWDVIPSGAPVCEYFGILRRNDELDNVSGNEFIFDIDCWHTMNEIGGRERRKGDRSAPAIDPLKKVDVKMDESESEFCIDAGSCGNVTRFINHSCQPNLFVQCILSTHHDIRLARIVLFAADDILPMQELTYDYGYALDSVVGPDGKLKQSPCYCGTDECRGRLY</sequence>
<evidence type="ECO:0000259" key="5">
    <source>
        <dbReference type="PROSITE" id="PS50280"/>
    </source>
</evidence>
<evidence type="ECO:0000259" key="6">
    <source>
        <dbReference type="PROSITE" id="PS50867"/>
    </source>
</evidence>
<dbReference type="Pfam" id="PF00856">
    <property type="entry name" value="SET"/>
    <property type="match status" value="1"/>
</dbReference>
<dbReference type="EMBL" id="JAAWWB010000005">
    <property type="protein sequence ID" value="KAG6783058.1"/>
    <property type="molecule type" value="Genomic_DNA"/>
</dbReference>
<dbReference type="InterPro" id="IPR007728">
    <property type="entry name" value="Pre-SET_dom"/>
</dbReference>
<dbReference type="InterPro" id="IPR051357">
    <property type="entry name" value="H3K9_HMTase_SUVAR3-9"/>
</dbReference>
<dbReference type="InterPro" id="IPR003105">
    <property type="entry name" value="SRA_YDG"/>
</dbReference>
<reference evidence="9" key="1">
    <citation type="journal article" date="2020" name="bioRxiv">
        <title>Hybrid origin of Populus tomentosa Carr. identified through genome sequencing and phylogenomic analysis.</title>
        <authorList>
            <person name="An X."/>
            <person name="Gao K."/>
            <person name="Chen Z."/>
            <person name="Li J."/>
            <person name="Yang X."/>
            <person name="Yang X."/>
            <person name="Zhou J."/>
            <person name="Guo T."/>
            <person name="Zhao T."/>
            <person name="Huang S."/>
            <person name="Miao D."/>
            <person name="Khan W.U."/>
            <person name="Rao P."/>
            <person name="Ye M."/>
            <person name="Lei B."/>
            <person name="Liao W."/>
            <person name="Wang J."/>
            <person name="Ji L."/>
            <person name="Li Y."/>
            <person name="Guo B."/>
            <person name="Mustafa N.S."/>
            <person name="Li S."/>
            <person name="Yun Q."/>
            <person name="Keller S.R."/>
            <person name="Mao J."/>
            <person name="Zhang R."/>
            <person name="Strauss S.H."/>
        </authorList>
    </citation>
    <scope>NUCLEOTIDE SEQUENCE</scope>
    <source>
        <strain evidence="9">GM15</strain>
        <tissue evidence="9">Leaf</tissue>
    </source>
</reference>
<dbReference type="OrthoDB" id="5792673at2759"/>
<dbReference type="GO" id="GO:0005634">
    <property type="term" value="C:nucleus"/>
    <property type="evidence" value="ECO:0007669"/>
    <property type="project" value="UniProtKB-SubCell"/>
</dbReference>
<dbReference type="AlphaFoldDB" id="A0A8X8A502"/>
<feature type="domain" description="Post-SET" evidence="7">
    <location>
        <begin position="800"/>
        <end position="816"/>
    </location>
</feature>
<dbReference type="GO" id="GO:0042054">
    <property type="term" value="F:histone methyltransferase activity"/>
    <property type="evidence" value="ECO:0007669"/>
    <property type="project" value="InterPro"/>
</dbReference>
<dbReference type="Pfam" id="PF02182">
    <property type="entry name" value="SAD_SRA"/>
    <property type="match status" value="1"/>
</dbReference>